<protein>
    <submittedName>
        <fullName evidence="1">Uncharacterized protein</fullName>
    </submittedName>
</protein>
<accession>A0AAD2G6Y4</accession>
<evidence type="ECO:0000313" key="2">
    <source>
        <dbReference type="Proteomes" id="UP001295423"/>
    </source>
</evidence>
<organism evidence="1 2">
    <name type="scientific">Cylindrotheca closterium</name>
    <dbReference type="NCBI Taxonomy" id="2856"/>
    <lineage>
        <taxon>Eukaryota</taxon>
        <taxon>Sar</taxon>
        <taxon>Stramenopiles</taxon>
        <taxon>Ochrophyta</taxon>
        <taxon>Bacillariophyta</taxon>
        <taxon>Bacillariophyceae</taxon>
        <taxon>Bacillariophycidae</taxon>
        <taxon>Bacillariales</taxon>
        <taxon>Bacillariaceae</taxon>
        <taxon>Cylindrotheca</taxon>
    </lineage>
</organism>
<keyword evidence="2" id="KW-1185">Reference proteome</keyword>
<proteinExistence type="predicted"/>
<sequence>MPKARISLFGSLTIWGVILCVGTLMTSSIESFAPIPSLTSTSTRTSRTFSTSLRSIFGDDDKEEVKDGVDFQSFNPLNYQAAGNTKQNQQYSIQISLRQVQMKEMTGELLEAVGDEATTNEILARFKDFLLEPLDDPDAVLVSEKKDVHDSILTGGTKLGKHLLSDFLCAYFRRLQDPDSIYTPQMSRAERYDAYRSSMDERIQNSKNGGVRSILQSMRDFVLSFEAN</sequence>
<comment type="caution">
    <text evidence="1">The sequence shown here is derived from an EMBL/GenBank/DDBJ whole genome shotgun (WGS) entry which is preliminary data.</text>
</comment>
<reference evidence="1" key="1">
    <citation type="submission" date="2023-08" db="EMBL/GenBank/DDBJ databases">
        <authorList>
            <person name="Audoor S."/>
            <person name="Bilcke G."/>
        </authorList>
    </citation>
    <scope>NUCLEOTIDE SEQUENCE</scope>
</reference>
<evidence type="ECO:0000313" key="1">
    <source>
        <dbReference type="EMBL" id="CAJ1965285.1"/>
    </source>
</evidence>
<dbReference type="Proteomes" id="UP001295423">
    <property type="component" value="Unassembled WGS sequence"/>
</dbReference>
<dbReference type="AlphaFoldDB" id="A0AAD2G6Y4"/>
<gene>
    <name evidence="1" type="ORF">CYCCA115_LOCUS21040</name>
</gene>
<dbReference type="EMBL" id="CAKOGP040002202">
    <property type="protein sequence ID" value="CAJ1965285.1"/>
    <property type="molecule type" value="Genomic_DNA"/>
</dbReference>
<name>A0AAD2G6Y4_9STRA</name>